<dbReference type="InterPro" id="IPR052355">
    <property type="entry name" value="CENP-V-like"/>
</dbReference>
<evidence type="ECO:0000259" key="4">
    <source>
        <dbReference type="PROSITE" id="PS51891"/>
    </source>
</evidence>
<dbReference type="InterPro" id="IPR011057">
    <property type="entry name" value="Mss4-like_sf"/>
</dbReference>
<dbReference type="SUPFAM" id="SSF51316">
    <property type="entry name" value="Mss4-like"/>
    <property type="match status" value="1"/>
</dbReference>
<protein>
    <submittedName>
        <fullName evidence="5">Glutathione-dependent formaldehyde-activating, GFA</fullName>
    </submittedName>
</protein>
<evidence type="ECO:0000256" key="2">
    <source>
        <dbReference type="ARBA" id="ARBA00022723"/>
    </source>
</evidence>
<dbReference type="GO" id="GO:0046872">
    <property type="term" value="F:metal ion binding"/>
    <property type="evidence" value="ECO:0007669"/>
    <property type="project" value="UniProtKB-KW"/>
</dbReference>
<dbReference type="PROSITE" id="PS51891">
    <property type="entry name" value="CENP_V_GFA"/>
    <property type="match status" value="1"/>
</dbReference>
<comment type="similarity">
    <text evidence="1">Belongs to the Gfa family.</text>
</comment>
<dbReference type="Gene3D" id="2.170.150.70">
    <property type="match status" value="1"/>
</dbReference>
<proteinExistence type="inferred from homology"/>
<dbReference type="Pfam" id="PF04828">
    <property type="entry name" value="GFA"/>
    <property type="match status" value="1"/>
</dbReference>
<evidence type="ECO:0000256" key="3">
    <source>
        <dbReference type="ARBA" id="ARBA00022833"/>
    </source>
</evidence>
<keyword evidence="3" id="KW-0862">Zinc</keyword>
<organism evidence="5">
    <name type="scientific">mine drainage metagenome</name>
    <dbReference type="NCBI Taxonomy" id="410659"/>
    <lineage>
        <taxon>unclassified sequences</taxon>
        <taxon>metagenomes</taxon>
        <taxon>ecological metagenomes</taxon>
    </lineage>
</organism>
<reference evidence="5" key="1">
    <citation type="submission" date="2013-08" db="EMBL/GenBank/DDBJ databases">
        <authorList>
            <person name="Mendez C."/>
            <person name="Richter M."/>
            <person name="Ferrer M."/>
            <person name="Sanchez J."/>
        </authorList>
    </citation>
    <scope>NUCLEOTIDE SEQUENCE</scope>
</reference>
<feature type="domain" description="CENP-V/GFA" evidence="4">
    <location>
        <begin position="28"/>
        <end position="144"/>
    </location>
</feature>
<dbReference type="GO" id="GO:0016846">
    <property type="term" value="F:carbon-sulfur lyase activity"/>
    <property type="evidence" value="ECO:0007669"/>
    <property type="project" value="InterPro"/>
</dbReference>
<evidence type="ECO:0000256" key="1">
    <source>
        <dbReference type="ARBA" id="ARBA00005495"/>
    </source>
</evidence>
<dbReference type="InterPro" id="IPR006913">
    <property type="entry name" value="CENP-V/GFA"/>
</dbReference>
<name>T0YGX5_9ZZZZ</name>
<reference evidence="5" key="2">
    <citation type="journal article" date="2014" name="ISME J.">
        <title>Microbial stratification in low pH oxic and suboxic macroscopic growths along an acid mine drainage.</title>
        <authorList>
            <person name="Mendez-Garcia C."/>
            <person name="Mesa V."/>
            <person name="Sprenger R.R."/>
            <person name="Richter M."/>
            <person name="Diez M.S."/>
            <person name="Solano J."/>
            <person name="Bargiela R."/>
            <person name="Golyshina O.V."/>
            <person name="Manteca A."/>
            <person name="Ramos J.L."/>
            <person name="Gallego J.R."/>
            <person name="Llorente I."/>
            <person name="Martins Dos Santos V.A."/>
            <person name="Jensen O.N."/>
            <person name="Pelaez A.I."/>
            <person name="Sanchez J."/>
            <person name="Ferrer M."/>
        </authorList>
    </citation>
    <scope>NUCLEOTIDE SEQUENCE</scope>
</reference>
<accession>T0YGX5</accession>
<dbReference type="PANTHER" id="PTHR28620">
    <property type="entry name" value="CENTROMERE PROTEIN V"/>
    <property type="match status" value="1"/>
</dbReference>
<dbReference type="AlphaFoldDB" id="T0YGX5"/>
<gene>
    <name evidence="5" type="ORF">B2A_13612</name>
</gene>
<evidence type="ECO:0000313" key="5">
    <source>
        <dbReference type="EMBL" id="EQD32343.1"/>
    </source>
</evidence>
<dbReference type="EMBL" id="AUZZ01009855">
    <property type="protein sequence ID" value="EQD32343.1"/>
    <property type="molecule type" value="Genomic_DNA"/>
</dbReference>
<sequence>MTGTKIAHAAKSPRMTKQVGSTTILPRHRASCHCGAVVLELDLPDGIVDPRRCDCSLCRRRGSIVASVPLAGLRIIQGADALRVYQFNTQVARHFFCARCGIHTHHQRRSNPSEYAYNVGCLDGVDPFDLGPVPTRDGVHHPADR</sequence>
<dbReference type="PANTHER" id="PTHR28620:SF1">
    <property type="entry name" value="CENP-V_GFA DOMAIN-CONTAINING PROTEIN"/>
    <property type="match status" value="1"/>
</dbReference>
<keyword evidence="2" id="KW-0479">Metal-binding</keyword>
<comment type="caution">
    <text evidence="5">The sequence shown here is derived from an EMBL/GenBank/DDBJ whole genome shotgun (WGS) entry which is preliminary data.</text>
</comment>